<dbReference type="Proteomes" id="UP000887565">
    <property type="component" value="Unplaced"/>
</dbReference>
<protein>
    <submittedName>
        <fullName evidence="2">Uncharacterized protein</fullName>
    </submittedName>
</protein>
<name>A0A915IGQ7_ROMCU</name>
<dbReference type="AlphaFoldDB" id="A0A915IGQ7"/>
<reference evidence="2" key="1">
    <citation type="submission" date="2022-11" db="UniProtKB">
        <authorList>
            <consortium name="WormBaseParasite"/>
        </authorList>
    </citation>
    <scope>IDENTIFICATION</scope>
</reference>
<keyword evidence="1" id="KW-1185">Reference proteome</keyword>
<evidence type="ECO:0000313" key="1">
    <source>
        <dbReference type="Proteomes" id="UP000887565"/>
    </source>
</evidence>
<dbReference type="WBParaSite" id="nRc.2.0.1.t12994-RA">
    <property type="protein sequence ID" value="nRc.2.0.1.t12994-RA"/>
    <property type="gene ID" value="nRc.2.0.1.g12994"/>
</dbReference>
<sequence>MVVYNGDAEIFLSAFRKMRNDRRGKKTLVGCIIKMLFNHAKIIKNAHQLLLSTASPKPGVSTNVKTHGYLTNYHQGKVEAALDGFTEYLIRNRVIP</sequence>
<accession>A0A915IGQ7</accession>
<organism evidence="1 2">
    <name type="scientific">Romanomermis culicivorax</name>
    <name type="common">Nematode worm</name>
    <dbReference type="NCBI Taxonomy" id="13658"/>
    <lineage>
        <taxon>Eukaryota</taxon>
        <taxon>Metazoa</taxon>
        <taxon>Ecdysozoa</taxon>
        <taxon>Nematoda</taxon>
        <taxon>Enoplea</taxon>
        <taxon>Dorylaimia</taxon>
        <taxon>Mermithida</taxon>
        <taxon>Mermithoidea</taxon>
        <taxon>Mermithidae</taxon>
        <taxon>Romanomermis</taxon>
    </lineage>
</organism>
<proteinExistence type="predicted"/>
<evidence type="ECO:0000313" key="2">
    <source>
        <dbReference type="WBParaSite" id="nRc.2.0.1.t12994-RA"/>
    </source>
</evidence>